<keyword evidence="1" id="KW-0805">Transcription regulation</keyword>
<dbReference type="SUPFAM" id="SSF46689">
    <property type="entry name" value="Homeodomain-like"/>
    <property type="match status" value="2"/>
</dbReference>
<dbReference type="Proteomes" id="UP001139103">
    <property type="component" value="Unassembled WGS sequence"/>
</dbReference>
<dbReference type="AlphaFoldDB" id="A0A9X1MJ01"/>
<dbReference type="SMART" id="SM00342">
    <property type="entry name" value="HTH_ARAC"/>
    <property type="match status" value="1"/>
</dbReference>
<comment type="caution">
    <text evidence="4">The sequence shown here is derived from an EMBL/GenBank/DDBJ whole genome shotgun (WGS) entry which is preliminary data.</text>
</comment>
<dbReference type="Gene3D" id="1.10.10.60">
    <property type="entry name" value="Homeodomain-like"/>
    <property type="match status" value="2"/>
</dbReference>
<keyword evidence="5" id="KW-1185">Reference proteome</keyword>
<dbReference type="InterPro" id="IPR009594">
    <property type="entry name" value="Tscrpt_reg_HTH_AraC_N"/>
</dbReference>
<proteinExistence type="predicted"/>
<dbReference type="Pfam" id="PF06719">
    <property type="entry name" value="AraC_N"/>
    <property type="match status" value="1"/>
</dbReference>
<feature type="domain" description="HTH araC/xylS-type" evidence="3">
    <location>
        <begin position="194"/>
        <end position="292"/>
    </location>
</feature>
<dbReference type="Pfam" id="PF12833">
    <property type="entry name" value="HTH_18"/>
    <property type="match status" value="1"/>
</dbReference>
<dbReference type="GO" id="GO:0043565">
    <property type="term" value="F:sequence-specific DNA binding"/>
    <property type="evidence" value="ECO:0007669"/>
    <property type="project" value="InterPro"/>
</dbReference>
<evidence type="ECO:0000256" key="2">
    <source>
        <dbReference type="ARBA" id="ARBA00023163"/>
    </source>
</evidence>
<name>A0A9X1MJ01_9BACT</name>
<dbReference type="GO" id="GO:0003700">
    <property type="term" value="F:DNA-binding transcription factor activity"/>
    <property type="evidence" value="ECO:0007669"/>
    <property type="project" value="InterPro"/>
</dbReference>
<reference evidence="4" key="1">
    <citation type="submission" date="2021-11" db="EMBL/GenBank/DDBJ databases">
        <title>Genome sequence.</title>
        <authorList>
            <person name="Sun Q."/>
        </authorList>
    </citation>
    <scope>NUCLEOTIDE SEQUENCE</scope>
    <source>
        <strain evidence="4">JC732</strain>
    </source>
</reference>
<dbReference type="EMBL" id="JAJKFT010000001">
    <property type="protein sequence ID" value="MCC9626797.1"/>
    <property type="molecule type" value="Genomic_DNA"/>
</dbReference>
<protein>
    <submittedName>
        <fullName evidence="4">AraC family transcriptional regulator</fullName>
    </submittedName>
</protein>
<dbReference type="InterPro" id="IPR009057">
    <property type="entry name" value="Homeodomain-like_sf"/>
</dbReference>
<keyword evidence="2" id="KW-0804">Transcription</keyword>
<evidence type="ECO:0000256" key="1">
    <source>
        <dbReference type="ARBA" id="ARBA00023015"/>
    </source>
</evidence>
<dbReference type="PROSITE" id="PS01124">
    <property type="entry name" value="HTH_ARAC_FAMILY_2"/>
    <property type="match status" value="1"/>
</dbReference>
<evidence type="ECO:0000259" key="3">
    <source>
        <dbReference type="PROSITE" id="PS01124"/>
    </source>
</evidence>
<evidence type="ECO:0000313" key="5">
    <source>
        <dbReference type="Proteomes" id="UP001139103"/>
    </source>
</evidence>
<dbReference type="InterPro" id="IPR018060">
    <property type="entry name" value="HTH_AraC"/>
</dbReference>
<gene>
    <name evidence="4" type="ORF">LOC68_00115</name>
</gene>
<dbReference type="PANTHER" id="PTHR43436">
    <property type="entry name" value="ARAC-FAMILY TRANSCRIPTIONAL REGULATOR"/>
    <property type="match status" value="1"/>
</dbReference>
<organism evidence="4 5">
    <name type="scientific">Blastopirellula sediminis</name>
    <dbReference type="NCBI Taxonomy" id="2894196"/>
    <lineage>
        <taxon>Bacteria</taxon>
        <taxon>Pseudomonadati</taxon>
        <taxon>Planctomycetota</taxon>
        <taxon>Planctomycetia</taxon>
        <taxon>Pirellulales</taxon>
        <taxon>Pirellulaceae</taxon>
        <taxon>Blastopirellula</taxon>
    </lineage>
</organism>
<dbReference type="RefSeq" id="WP_230214179.1">
    <property type="nucleotide sequence ID" value="NZ_JAJKFT010000001.1"/>
</dbReference>
<dbReference type="PANTHER" id="PTHR43436:SF2">
    <property type="entry name" value="ARAC_XYLS FAMILY TRANSCRIPTIONAL REGULATOR"/>
    <property type="match status" value="1"/>
</dbReference>
<sequence length="300" mass="33075">MNTAKTEQQRLASMLDKVAIAEGMSRTDVDGVEVFRASSPTARAPIVYLPRILIVGQGRKQAFLGGETYVYDPSNYLVLTVPLPAECETIASPSEPVLLLSIQLDQAMVGEMILELEDYPRSDTPTPRGISSTPMSTEMAGAVIRLLECLTKPADSRILGRQCVREIVYRVLQSEQGGVVRALASRDDHFARIARVLRQIHIDFAKPTSVEELARKAGMSVAAFHQNFKLVTSSSPLQYIKRIRLDQAKSLMAHEGYNASTAAQAVGYESPSQFSREFKRVYGLTPSEEAERTRARLVAS</sequence>
<accession>A0A9X1MJ01</accession>
<evidence type="ECO:0000313" key="4">
    <source>
        <dbReference type="EMBL" id="MCC9626797.1"/>
    </source>
</evidence>